<feature type="transmembrane region" description="Helical" evidence="1">
    <location>
        <begin position="29"/>
        <end position="52"/>
    </location>
</feature>
<organism evidence="2 3">
    <name type="scientific">Tuber borchii</name>
    <name type="common">White truffle</name>
    <dbReference type="NCBI Taxonomy" id="42251"/>
    <lineage>
        <taxon>Eukaryota</taxon>
        <taxon>Fungi</taxon>
        <taxon>Dikarya</taxon>
        <taxon>Ascomycota</taxon>
        <taxon>Pezizomycotina</taxon>
        <taxon>Pezizomycetes</taxon>
        <taxon>Pezizales</taxon>
        <taxon>Tuberaceae</taxon>
        <taxon>Tuber</taxon>
    </lineage>
</organism>
<keyword evidence="1" id="KW-1133">Transmembrane helix</keyword>
<dbReference type="AlphaFoldDB" id="A0A2T6ZWI9"/>
<keyword evidence="1" id="KW-0472">Membrane</keyword>
<reference evidence="2 3" key="1">
    <citation type="submission" date="2017-04" db="EMBL/GenBank/DDBJ databases">
        <title>Draft genome sequence of Tuber borchii Vittad., a whitish edible truffle.</title>
        <authorList>
            <consortium name="DOE Joint Genome Institute"/>
            <person name="Murat C."/>
            <person name="Kuo A."/>
            <person name="Barry K.W."/>
            <person name="Clum A."/>
            <person name="Dockter R.B."/>
            <person name="Fauchery L."/>
            <person name="Iotti M."/>
            <person name="Kohler A."/>
            <person name="Labutti K."/>
            <person name="Lindquist E.A."/>
            <person name="Lipzen A."/>
            <person name="Ohm R.A."/>
            <person name="Wang M."/>
            <person name="Grigoriev I.V."/>
            <person name="Zambonelli A."/>
            <person name="Martin F.M."/>
        </authorList>
    </citation>
    <scope>NUCLEOTIDE SEQUENCE [LARGE SCALE GENOMIC DNA]</scope>
    <source>
        <strain evidence="2 3">Tbo3840</strain>
    </source>
</reference>
<accession>A0A2T6ZWI9</accession>
<dbReference type="EMBL" id="NESQ01000079">
    <property type="protein sequence ID" value="PUU79862.1"/>
    <property type="molecule type" value="Genomic_DNA"/>
</dbReference>
<gene>
    <name evidence="2" type="ORF">B9Z19DRAFT_1080683</name>
</gene>
<keyword evidence="1" id="KW-0812">Transmembrane</keyword>
<evidence type="ECO:0000313" key="2">
    <source>
        <dbReference type="EMBL" id="PUU79862.1"/>
    </source>
</evidence>
<proteinExistence type="predicted"/>
<dbReference type="Proteomes" id="UP000244722">
    <property type="component" value="Unassembled WGS sequence"/>
</dbReference>
<protein>
    <submittedName>
        <fullName evidence="2">Uncharacterized protein</fullName>
    </submittedName>
</protein>
<comment type="caution">
    <text evidence="2">The sequence shown here is derived from an EMBL/GenBank/DDBJ whole genome shotgun (WGS) entry which is preliminary data.</text>
</comment>
<evidence type="ECO:0000256" key="1">
    <source>
        <dbReference type="SAM" id="Phobius"/>
    </source>
</evidence>
<keyword evidence="3" id="KW-1185">Reference proteome</keyword>
<name>A0A2T6ZWI9_TUBBO</name>
<evidence type="ECO:0000313" key="3">
    <source>
        <dbReference type="Proteomes" id="UP000244722"/>
    </source>
</evidence>
<dbReference type="OrthoDB" id="3550957at2759"/>
<sequence length="77" mass="8761">MRITEPRSKLRLITINVHLGNMVPAPPDWTSFALTLLSVIGLTAVVVTEYRLKKAQLRIRRKAGEGVLALQLLLWRR</sequence>